<accession>A0A6N2S2E8</accession>
<dbReference type="AlphaFoldDB" id="A0A6N2S2E8"/>
<evidence type="ECO:0000313" key="1">
    <source>
        <dbReference type="EMBL" id="VYS86431.1"/>
    </source>
</evidence>
<name>A0A6N2S2E8_9BACE</name>
<protein>
    <submittedName>
        <fullName evidence="1">Uncharacterized protein</fullName>
    </submittedName>
</protein>
<sequence length="110" mass="11931">MADTISYQYAALSALQRAADQDELCLAKYSEIEKKDAPCFFWGKLTQPYMTARCLIALSNVIQSSFNLTPAQLSILKAPIVTASNNHQHPLSARAEPGRTGNLCGTAIGQ</sequence>
<reference evidence="1" key="1">
    <citation type="submission" date="2019-11" db="EMBL/GenBank/DDBJ databases">
        <authorList>
            <person name="Feng L."/>
        </authorList>
    </citation>
    <scope>NUCLEOTIDE SEQUENCE</scope>
    <source>
        <strain evidence="1">BcaccaeLFYP20</strain>
    </source>
</reference>
<gene>
    <name evidence="1" type="ORF">BCLFYP20_01349</name>
</gene>
<proteinExistence type="predicted"/>
<organism evidence="1">
    <name type="scientific">Bacteroides caccae</name>
    <dbReference type="NCBI Taxonomy" id="47678"/>
    <lineage>
        <taxon>Bacteria</taxon>
        <taxon>Pseudomonadati</taxon>
        <taxon>Bacteroidota</taxon>
        <taxon>Bacteroidia</taxon>
        <taxon>Bacteroidales</taxon>
        <taxon>Bacteroidaceae</taxon>
        <taxon>Bacteroides</taxon>
    </lineage>
</organism>
<dbReference type="EMBL" id="CACRTB010000007">
    <property type="protein sequence ID" value="VYS86431.1"/>
    <property type="molecule type" value="Genomic_DNA"/>
</dbReference>